<evidence type="ECO:0000256" key="3">
    <source>
        <dbReference type="ARBA" id="ARBA00022989"/>
    </source>
</evidence>
<dbReference type="Gene3D" id="1.20.120.1630">
    <property type="match status" value="1"/>
</dbReference>
<gene>
    <name evidence="7" type="ORF">BN946_scf184901.g6</name>
</gene>
<dbReference type="OrthoDB" id="422086at2759"/>
<feature type="chain" id="PRO_5012135915" description="Protein-S-isoprenylcysteine O-methyltransferase" evidence="6">
    <location>
        <begin position="16"/>
        <end position="238"/>
    </location>
</feature>
<keyword evidence="8" id="KW-1185">Reference proteome</keyword>
<keyword evidence="4 5" id="KW-0472">Membrane</keyword>
<reference evidence="7" key="1">
    <citation type="submission" date="2014-01" db="EMBL/GenBank/DDBJ databases">
        <title>The genome of the white-rot fungus Pycnoporus cinnabarinus: a basidiomycete model with a versatile arsenal for lignocellulosic biomass breakdown.</title>
        <authorList>
            <person name="Levasseur A."/>
            <person name="Lomascolo A."/>
            <person name="Ruiz-Duenas F.J."/>
            <person name="Uzan E."/>
            <person name="Piumi F."/>
            <person name="Kues U."/>
            <person name="Ram A.F.J."/>
            <person name="Murat C."/>
            <person name="Haon M."/>
            <person name="Benoit I."/>
            <person name="Arfi Y."/>
            <person name="Chevret D."/>
            <person name="Drula E."/>
            <person name="Kwon M.J."/>
            <person name="Gouret P."/>
            <person name="Lesage-Meessen L."/>
            <person name="Lombard V."/>
            <person name="Mariette J."/>
            <person name="Noirot C."/>
            <person name="Park J."/>
            <person name="Patyshakuliyeva A."/>
            <person name="Wieneger R.A.B."/>
            <person name="Wosten H.A.B."/>
            <person name="Martin F."/>
            <person name="Coutinho P.M."/>
            <person name="de Vries R."/>
            <person name="Martinez A.T."/>
            <person name="Klopp C."/>
            <person name="Pontarotti P."/>
            <person name="Henrissat B."/>
            <person name="Record E."/>
        </authorList>
    </citation>
    <scope>NUCLEOTIDE SEQUENCE [LARGE SCALE GENOMIC DNA]</scope>
    <source>
        <strain evidence="7">BRFM137</strain>
    </source>
</reference>
<proteinExistence type="inferred from homology"/>
<feature type="transmembrane region" description="Helical" evidence="5">
    <location>
        <begin position="48"/>
        <end position="71"/>
    </location>
</feature>
<evidence type="ECO:0000256" key="6">
    <source>
        <dbReference type="SAM" id="SignalP"/>
    </source>
</evidence>
<feature type="signal peptide" evidence="6">
    <location>
        <begin position="1"/>
        <end position="15"/>
    </location>
</feature>
<evidence type="ECO:0000313" key="8">
    <source>
        <dbReference type="Proteomes" id="UP000029665"/>
    </source>
</evidence>
<dbReference type="PANTHER" id="PTHR12714">
    <property type="entry name" value="PROTEIN-S ISOPRENYLCYSTEINE O-METHYLTRANSFERASE"/>
    <property type="match status" value="1"/>
</dbReference>
<comment type="subcellular location">
    <subcellularLocation>
        <location evidence="5">Endoplasmic reticulum membrane</location>
        <topology evidence="5">Multi-pass membrane protein</topology>
    </subcellularLocation>
    <subcellularLocation>
        <location evidence="1">Membrane</location>
        <topology evidence="1">Multi-pass membrane protein</topology>
    </subcellularLocation>
</comment>
<comment type="caution">
    <text evidence="5">Lacks conserved residue(s) required for the propagation of feature annotation.</text>
</comment>
<keyword evidence="5" id="KW-0808">Transferase</keyword>
<keyword evidence="6" id="KW-0732">Signal</keyword>
<keyword evidence="5" id="KW-0489">Methyltransferase</keyword>
<keyword evidence="5" id="KW-0949">S-adenosyl-L-methionine</keyword>
<keyword evidence="5" id="KW-0256">Endoplasmic reticulum</keyword>
<comment type="catalytic activity">
    <reaction evidence="5">
        <text>[protein]-C-terminal S-[(2E,6E)-farnesyl]-L-cysteine + S-adenosyl-L-methionine = [protein]-C-terminal S-[(2E,6E)-farnesyl]-L-cysteine methyl ester + S-adenosyl-L-homocysteine</text>
        <dbReference type="Rhea" id="RHEA:21672"/>
        <dbReference type="Rhea" id="RHEA-COMP:12125"/>
        <dbReference type="Rhea" id="RHEA-COMP:12126"/>
        <dbReference type="ChEBI" id="CHEBI:57856"/>
        <dbReference type="ChEBI" id="CHEBI:59789"/>
        <dbReference type="ChEBI" id="CHEBI:90510"/>
        <dbReference type="ChEBI" id="CHEBI:90511"/>
        <dbReference type="EC" id="2.1.1.100"/>
    </reaction>
</comment>
<dbReference type="OMA" id="ICEIAVI"/>
<evidence type="ECO:0000256" key="5">
    <source>
        <dbReference type="RuleBase" id="RU362022"/>
    </source>
</evidence>
<dbReference type="Proteomes" id="UP000029665">
    <property type="component" value="Unassembled WGS sequence"/>
</dbReference>
<comment type="caution">
    <text evidence="7">The sequence shown here is derived from an EMBL/GenBank/DDBJ whole genome shotgun (WGS) entry which is preliminary data.</text>
</comment>
<name>A0A060SXC7_PYCCI</name>
<dbReference type="Pfam" id="PF04140">
    <property type="entry name" value="ICMT"/>
    <property type="match status" value="1"/>
</dbReference>
<accession>A0A060SXC7</accession>
<feature type="transmembrane region" description="Helical" evidence="5">
    <location>
        <begin position="184"/>
        <end position="204"/>
    </location>
</feature>
<evidence type="ECO:0000256" key="2">
    <source>
        <dbReference type="ARBA" id="ARBA00022692"/>
    </source>
</evidence>
<evidence type="ECO:0000256" key="1">
    <source>
        <dbReference type="ARBA" id="ARBA00004141"/>
    </source>
</evidence>
<keyword evidence="2 5" id="KW-0812">Transmembrane</keyword>
<protein>
    <recommendedName>
        <fullName evidence="5">Protein-S-isoprenylcysteine O-methyltransferase</fullName>
        <ecNumber evidence="5">2.1.1.100</ecNumber>
    </recommendedName>
</protein>
<evidence type="ECO:0000256" key="4">
    <source>
        <dbReference type="ARBA" id="ARBA00023136"/>
    </source>
</evidence>
<dbReference type="STRING" id="5643.A0A060SXC7"/>
<dbReference type="HOGENOM" id="CLU_065200_6_0_1"/>
<dbReference type="InterPro" id="IPR007269">
    <property type="entry name" value="ICMT_MeTrfase"/>
</dbReference>
<dbReference type="PANTHER" id="PTHR12714:SF9">
    <property type="entry name" value="PROTEIN-S-ISOPRENYLCYSTEINE O-METHYLTRANSFERASE"/>
    <property type="match status" value="1"/>
</dbReference>
<sequence>MNWLVSVKLPALVAAMICEYIALTAPNPPPGKSEQAKGNRWEATSTVVKQAIFAISFVWSIYICEIAVILAKEAGGPLASSILTTLLRRPHAIENINVNPIFLFGIALMVFGGVLRKSCYMILGRYFTYQLAILKEHNLVTWGPYAVVRHPSYTAFFCVTTGNLITQFAPGGWLRESGVLDMTWAKLVMAAWVLDVLSVMTVVFRRIPVEDEMMRKEFGEQWDQWSKRTPYKLVPYVY</sequence>
<comment type="similarity">
    <text evidence="5">Belongs to the class VI-like SAM-binding methyltransferase superfamily. Isoprenylcysteine carboxyl methyltransferase family.</text>
</comment>
<organism evidence="7 8">
    <name type="scientific">Pycnoporus cinnabarinus</name>
    <name type="common">Cinnabar-red polypore</name>
    <name type="synonym">Trametes cinnabarina</name>
    <dbReference type="NCBI Taxonomy" id="5643"/>
    <lineage>
        <taxon>Eukaryota</taxon>
        <taxon>Fungi</taxon>
        <taxon>Dikarya</taxon>
        <taxon>Basidiomycota</taxon>
        <taxon>Agaricomycotina</taxon>
        <taxon>Agaricomycetes</taxon>
        <taxon>Polyporales</taxon>
        <taxon>Polyporaceae</taxon>
        <taxon>Trametes</taxon>
    </lineage>
</organism>
<evidence type="ECO:0000313" key="7">
    <source>
        <dbReference type="EMBL" id="CDO76869.1"/>
    </source>
</evidence>
<dbReference type="EC" id="2.1.1.100" evidence="5"/>
<dbReference type="GO" id="GO:0004671">
    <property type="term" value="F:protein C-terminal S-isoprenylcysteine carboxyl O-methyltransferase activity"/>
    <property type="evidence" value="ECO:0007669"/>
    <property type="project" value="UniProtKB-EC"/>
</dbReference>
<feature type="transmembrane region" description="Helical" evidence="5">
    <location>
        <begin position="92"/>
        <end position="115"/>
    </location>
</feature>
<dbReference type="GO" id="GO:0005789">
    <property type="term" value="C:endoplasmic reticulum membrane"/>
    <property type="evidence" value="ECO:0007669"/>
    <property type="project" value="UniProtKB-SubCell"/>
</dbReference>
<dbReference type="GO" id="GO:0032259">
    <property type="term" value="P:methylation"/>
    <property type="evidence" value="ECO:0007669"/>
    <property type="project" value="UniProtKB-KW"/>
</dbReference>
<keyword evidence="3 5" id="KW-1133">Transmembrane helix</keyword>
<dbReference type="EMBL" id="CCBP010000417">
    <property type="protein sequence ID" value="CDO76869.1"/>
    <property type="molecule type" value="Genomic_DNA"/>
</dbReference>
<dbReference type="AlphaFoldDB" id="A0A060SXC7"/>